<evidence type="ECO:0000313" key="1">
    <source>
        <dbReference type="EMBL" id="KAH7905791.1"/>
    </source>
</evidence>
<reference evidence="1" key="1">
    <citation type="journal article" date="2021" name="New Phytol.">
        <title>Evolutionary innovations through gain and loss of genes in the ectomycorrhizal Boletales.</title>
        <authorList>
            <person name="Wu G."/>
            <person name="Miyauchi S."/>
            <person name="Morin E."/>
            <person name="Kuo A."/>
            <person name="Drula E."/>
            <person name="Varga T."/>
            <person name="Kohler A."/>
            <person name="Feng B."/>
            <person name="Cao Y."/>
            <person name="Lipzen A."/>
            <person name="Daum C."/>
            <person name="Hundley H."/>
            <person name="Pangilinan J."/>
            <person name="Johnson J."/>
            <person name="Barry K."/>
            <person name="LaButti K."/>
            <person name="Ng V."/>
            <person name="Ahrendt S."/>
            <person name="Min B."/>
            <person name="Choi I.G."/>
            <person name="Park H."/>
            <person name="Plett J.M."/>
            <person name="Magnuson J."/>
            <person name="Spatafora J.W."/>
            <person name="Nagy L.G."/>
            <person name="Henrissat B."/>
            <person name="Grigoriev I.V."/>
            <person name="Yang Z.L."/>
            <person name="Xu J."/>
            <person name="Martin F.M."/>
        </authorList>
    </citation>
    <scope>NUCLEOTIDE SEQUENCE</scope>
    <source>
        <strain evidence="1">ATCC 28755</strain>
    </source>
</reference>
<name>A0ACB7ZXX8_9AGAM</name>
<proteinExistence type="predicted"/>
<dbReference type="EMBL" id="MU268122">
    <property type="protein sequence ID" value="KAH7905791.1"/>
    <property type="molecule type" value="Genomic_DNA"/>
</dbReference>
<accession>A0ACB7ZXX8</accession>
<evidence type="ECO:0000313" key="2">
    <source>
        <dbReference type="Proteomes" id="UP000790377"/>
    </source>
</evidence>
<dbReference type="Proteomes" id="UP000790377">
    <property type="component" value="Unassembled WGS sequence"/>
</dbReference>
<gene>
    <name evidence="1" type="ORF">BJ138DRAFT_1017220</name>
</gene>
<sequence>FVGRGFAHAEISDCRAQASPLSSSTAYWVNKEAGFKSLGAAVAMKDIEILLGETSVPTITLHGKALLTVRGSSRSYSP</sequence>
<protein>
    <submittedName>
        <fullName evidence="1">Uncharacterized protein</fullName>
    </submittedName>
</protein>
<organism evidence="1 2">
    <name type="scientific">Hygrophoropsis aurantiaca</name>
    <dbReference type="NCBI Taxonomy" id="72124"/>
    <lineage>
        <taxon>Eukaryota</taxon>
        <taxon>Fungi</taxon>
        <taxon>Dikarya</taxon>
        <taxon>Basidiomycota</taxon>
        <taxon>Agaricomycotina</taxon>
        <taxon>Agaricomycetes</taxon>
        <taxon>Agaricomycetidae</taxon>
        <taxon>Boletales</taxon>
        <taxon>Coniophorineae</taxon>
        <taxon>Hygrophoropsidaceae</taxon>
        <taxon>Hygrophoropsis</taxon>
    </lineage>
</organism>
<feature type="non-terminal residue" evidence="1">
    <location>
        <position position="1"/>
    </location>
</feature>
<comment type="caution">
    <text evidence="1">The sequence shown here is derived from an EMBL/GenBank/DDBJ whole genome shotgun (WGS) entry which is preliminary data.</text>
</comment>
<keyword evidence="2" id="KW-1185">Reference proteome</keyword>